<dbReference type="Proteomes" id="UP000765509">
    <property type="component" value="Unassembled WGS sequence"/>
</dbReference>
<reference evidence="1" key="1">
    <citation type="submission" date="2021-03" db="EMBL/GenBank/DDBJ databases">
        <title>Draft genome sequence of rust myrtle Austropuccinia psidii MF-1, a brazilian biotype.</title>
        <authorList>
            <person name="Quecine M.C."/>
            <person name="Pachon D.M.R."/>
            <person name="Bonatelli M.L."/>
            <person name="Correr F.H."/>
            <person name="Franceschini L.M."/>
            <person name="Leite T.F."/>
            <person name="Margarido G.R.A."/>
            <person name="Almeida C.A."/>
            <person name="Ferrarezi J.A."/>
            <person name="Labate C.A."/>
        </authorList>
    </citation>
    <scope>NUCLEOTIDE SEQUENCE</scope>
    <source>
        <strain evidence="1">MF-1</strain>
    </source>
</reference>
<organism evidence="1 2">
    <name type="scientific">Austropuccinia psidii MF-1</name>
    <dbReference type="NCBI Taxonomy" id="1389203"/>
    <lineage>
        <taxon>Eukaryota</taxon>
        <taxon>Fungi</taxon>
        <taxon>Dikarya</taxon>
        <taxon>Basidiomycota</taxon>
        <taxon>Pucciniomycotina</taxon>
        <taxon>Pucciniomycetes</taxon>
        <taxon>Pucciniales</taxon>
        <taxon>Sphaerophragmiaceae</taxon>
        <taxon>Austropuccinia</taxon>
    </lineage>
</organism>
<gene>
    <name evidence="1" type="ORF">O181_064920</name>
</gene>
<keyword evidence="2" id="KW-1185">Reference proteome</keyword>
<name>A0A9Q3I3L6_9BASI</name>
<dbReference type="EMBL" id="AVOT02031639">
    <property type="protein sequence ID" value="MBW0525205.1"/>
    <property type="molecule type" value="Genomic_DNA"/>
</dbReference>
<accession>A0A9Q3I3L6</accession>
<comment type="caution">
    <text evidence="1">The sequence shown here is derived from an EMBL/GenBank/DDBJ whole genome shotgun (WGS) entry which is preliminary data.</text>
</comment>
<sequence length="179" mass="20531">MYQHSTSKLSPLPKYTVEVHYEEKVEEEDSPVTIQSFMKKMQEFKHIRPEDSLILPTPGPMENSTQETYPRIQIIPRRVFVSTPNNPSPLQQQVLRQETLVAKIEAKDNDLKFNEEEVETLVKKVERIAQINGKKYEDLAMGMAFWTTGPRVSEAIEAIPGYGELTQLKKSLIAEWGIA</sequence>
<evidence type="ECO:0000313" key="1">
    <source>
        <dbReference type="EMBL" id="MBW0525205.1"/>
    </source>
</evidence>
<dbReference type="AlphaFoldDB" id="A0A9Q3I3L6"/>
<proteinExistence type="predicted"/>
<protein>
    <submittedName>
        <fullName evidence="1">Uncharacterized protein</fullName>
    </submittedName>
</protein>
<evidence type="ECO:0000313" key="2">
    <source>
        <dbReference type="Proteomes" id="UP000765509"/>
    </source>
</evidence>